<feature type="active site" description="Nucleophile" evidence="3">
    <location>
        <position position="112"/>
    </location>
</feature>
<dbReference type="Pfam" id="PF17676">
    <property type="entry name" value="Peptidase_S66C"/>
    <property type="match status" value="1"/>
</dbReference>
<sequence>MLFPNKLEKGDEIRVISPAESLSMIAQEQRELATERLENLGVSVSYSLHAEAEKIGTSTSIEKRVEDIHEAFRDSNVKMILTTIGGFDSNQLLHYIDYDLIKRNPKIFCGFSDITVLSNAFYKKTGLVTYSGPHFSTFGMKKGIHYTWKYFEKIITQDSPVAILPAADWSDDEWYLDQENRTFHKNEGYEIINQGEASGTSLGGNLCTLNLLQGTEYMPSLDNSILFLEDDEMTIPQTFDRDLQSLIHQPGFEKVKGLVIGRFQKESNMSLDLLKEIIRSKKELQHIPVIAQASFGHTTPQFTFPIGGTARIRARDNTAEIEIIKH</sequence>
<dbReference type="Gene3D" id="3.40.50.10740">
    <property type="entry name" value="Class I glutamine amidotransferase-like"/>
    <property type="match status" value="1"/>
</dbReference>
<dbReference type="KEGG" id="hmn:HM131_15455"/>
<organism evidence="6 7">
    <name type="scientific">Halobacillus mangrovi</name>
    <dbReference type="NCBI Taxonomy" id="402384"/>
    <lineage>
        <taxon>Bacteria</taxon>
        <taxon>Bacillati</taxon>
        <taxon>Bacillota</taxon>
        <taxon>Bacilli</taxon>
        <taxon>Bacillales</taxon>
        <taxon>Bacillaceae</taxon>
        <taxon>Halobacillus</taxon>
    </lineage>
</organism>
<dbReference type="RefSeq" id="WP_085030619.1">
    <property type="nucleotide sequence ID" value="NZ_CP020772.1"/>
</dbReference>
<keyword evidence="6" id="KW-0121">Carboxypeptidase</keyword>
<dbReference type="SUPFAM" id="SSF52317">
    <property type="entry name" value="Class I glutamine amidotransferase-like"/>
    <property type="match status" value="1"/>
</dbReference>
<evidence type="ECO:0000256" key="3">
    <source>
        <dbReference type="PIRSR" id="PIRSR028757-1"/>
    </source>
</evidence>
<dbReference type="InterPro" id="IPR029062">
    <property type="entry name" value="Class_I_gatase-like"/>
</dbReference>
<dbReference type="PIRSF" id="PIRSF028757">
    <property type="entry name" value="LD-carboxypeptidase"/>
    <property type="match status" value="1"/>
</dbReference>
<keyword evidence="6" id="KW-0645">Protease</keyword>
<dbReference type="InterPro" id="IPR040449">
    <property type="entry name" value="Peptidase_S66_N"/>
</dbReference>
<comment type="similarity">
    <text evidence="1">Belongs to the peptidase S66 family.</text>
</comment>
<feature type="domain" description="LD-carboxypeptidase C-terminal" evidence="5">
    <location>
        <begin position="198"/>
        <end position="312"/>
    </location>
</feature>
<dbReference type="Gene3D" id="3.50.30.60">
    <property type="entry name" value="LD-carboxypeptidase A C-terminal domain-like"/>
    <property type="match status" value="1"/>
</dbReference>
<dbReference type="InterPro" id="IPR040921">
    <property type="entry name" value="Peptidase_S66C"/>
</dbReference>
<protein>
    <submittedName>
        <fullName evidence="6">LD-carboxypeptidase</fullName>
    </submittedName>
</protein>
<evidence type="ECO:0000256" key="1">
    <source>
        <dbReference type="ARBA" id="ARBA00010233"/>
    </source>
</evidence>
<dbReference type="OrthoDB" id="9807329at2"/>
<dbReference type="GO" id="GO:0004180">
    <property type="term" value="F:carboxypeptidase activity"/>
    <property type="evidence" value="ECO:0007669"/>
    <property type="project" value="UniProtKB-KW"/>
</dbReference>
<dbReference type="CDD" id="cd07062">
    <property type="entry name" value="Peptidase_S66_mccF_like"/>
    <property type="match status" value="1"/>
</dbReference>
<evidence type="ECO:0000313" key="6">
    <source>
        <dbReference type="EMBL" id="ARI78160.1"/>
    </source>
</evidence>
<name>A0A1W5ZY24_9BACI</name>
<evidence type="ECO:0000259" key="5">
    <source>
        <dbReference type="Pfam" id="PF17676"/>
    </source>
</evidence>
<feature type="active site" description="Charge relay system" evidence="3">
    <location>
        <position position="297"/>
    </location>
</feature>
<dbReference type="SUPFAM" id="SSF141986">
    <property type="entry name" value="LD-carboxypeptidase A C-terminal domain-like"/>
    <property type="match status" value="1"/>
</dbReference>
<dbReference type="PANTHER" id="PTHR30237:SF6">
    <property type="entry name" value="CARBOXYPEPTIDASE YOCD-RELATED"/>
    <property type="match status" value="1"/>
</dbReference>
<dbReference type="Pfam" id="PF02016">
    <property type="entry name" value="Peptidase_S66"/>
    <property type="match status" value="1"/>
</dbReference>
<evidence type="ECO:0000259" key="4">
    <source>
        <dbReference type="Pfam" id="PF02016"/>
    </source>
</evidence>
<evidence type="ECO:0000256" key="2">
    <source>
        <dbReference type="ARBA" id="ARBA00022801"/>
    </source>
</evidence>
<gene>
    <name evidence="6" type="ORF">HM131_15455</name>
</gene>
<accession>A0A1W5ZY24</accession>
<feature type="active site" description="Charge relay system" evidence="3">
    <location>
        <position position="229"/>
    </location>
</feature>
<dbReference type="InterPro" id="IPR027478">
    <property type="entry name" value="LdcA_N"/>
</dbReference>
<keyword evidence="7" id="KW-1185">Reference proteome</keyword>
<proteinExistence type="inferred from homology"/>
<keyword evidence="2" id="KW-0378">Hydrolase</keyword>
<dbReference type="PANTHER" id="PTHR30237">
    <property type="entry name" value="MURAMOYLTETRAPEPTIDE CARBOXYPEPTIDASE"/>
    <property type="match status" value="1"/>
</dbReference>
<dbReference type="Proteomes" id="UP000192527">
    <property type="component" value="Chromosome"/>
</dbReference>
<evidence type="ECO:0000313" key="7">
    <source>
        <dbReference type="Proteomes" id="UP000192527"/>
    </source>
</evidence>
<dbReference type="InterPro" id="IPR027461">
    <property type="entry name" value="Carboxypeptidase_A_C_sf"/>
</dbReference>
<feature type="domain" description="LD-carboxypeptidase N-terminal" evidence="4">
    <location>
        <begin position="13"/>
        <end position="132"/>
    </location>
</feature>
<dbReference type="STRING" id="402384.HM131_15455"/>
<reference evidence="6 7" key="1">
    <citation type="submission" date="2017-04" db="EMBL/GenBank/DDBJ databases">
        <title>The whole genome sequencing and assembly of Halobacillus mangrovi strain.</title>
        <authorList>
            <person name="Lee S.-J."/>
            <person name="Park M.-K."/>
            <person name="Kim J.-Y."/>
            <person name="Lee Y.-J."/>
            <person name="Yi H."/>
            <person name="Bahn Y.-S."/>
            <person name="Kim J.F."/>
            <person name="Lee D.-W."/>
        </authorList>
    </citation>
    <scope>NUCLEOTIDE SEQUENCE [LARGE SCALE GENOMIC DNA]</scope>
    <source>
        <strain evidence="6 7">KTB 131</strain>
    </source>
</reference>
<dbReference type="InterPro" id="IPR003507">
    <property type="entry name" value="S66_fam"/>
</dbReference>
<dbReference type="EMBL" id="CP020772">
    <property type="protein sequence ID" value="ARI78160.1"/>
    <property type="molecule type" value="Genomic_DNA"/>
</dbReference>
<dbReference type="AlphaFoldDB" id="A0A1W5ZY24"/>